<keyword evidence="4 5" id="KW-0418">Kinase</keyword>
<dbReference type="EC" id="2.7.4.3" evidence="5 7"/>
<dbReference type="GO" id="GO:0044209">
    <property type="term" value="P:AMP salvage"/>
    <property type="evidence" value="ECO:0007669"/>
    <property type="project" value="UniProtKB-UniRule"/>
</dbReference>
<evidence type="ECO:0000256" key="7">
    <source>
        <dbReference type="RuleBase" id="RU003331"/>
    </source>
</evidence>
<protein>
    <recommendedName>
        <fullName evidence="5 7">Adenylate kinase</fullName>
        <shortName evidence="5">AK</shortName>
        <ecNumber evidence="5 7">2.7.4.3</ecNumber>
    </recommendedName>
    <alternativeName>
        <fullName evidence="5">ATP-AMP transphosphorylase</fullName>
    </alternativeName>
    <alternativeName>
        <fullName evidence="5">ATP:AMP phosphotransferase</fullName>
    </alternativeName>
    <alternativeName>
        <fullName evidence="5">Adenylate monophosphate kinase</fullName>
    </alternativeName>
</protein>
<keyword evidence="2 5" id="KW-0545">Nucleotide biosynthesis</keyword>
<feature type="binding site" evidence="5">
    <location>
        <position position="129"/>
    </location>
    <ligand>
        <name>ATP</name>
        <dbReference type="ChEBI" id="CHEBI:30616"/>
    </ligand>
</feature>
<dbReference type="InterPro" id="IPR027417">
    <property type="entry name" value="P-loop_NTPase"/>
</dbReference>
<comment type="similarity">
    <text evidence="5 6">Belongs to the adenylate kinase family.</text>
</comment>
<organism evidence="8 9">
    <name type="scientific">Candidatus Kaiserbacteria bacterium RIFCSPHIGHO2_02_FULL_54_22</name>
    <dbReference type="NCBI Taxonomy" id="1798495"/>
    <lineage>
        <taxon>Bacteria</taxon>
        <taxon>Candidatus Kaiseribacteriota</taxon>
    </lineage>
</organism>
<evidence type="ECO:0000313" key="9">
    <source>
        <dbReference type="Proteomes" id="UP000178532"/>
    </source>
</evidence>
<comment type="caution">
    <text evidence="8">The sequence shown here is derived from an EMBL/GenBank/DDBJ whole genome shotgun (WGS) entry which is preliminary data.</text>
</comment>
<keyword evidence="3 5" id="KW-0547">Nucleotide-binding</keyword>
<name>A0A1F6DK04_9BACT</name>
<evidence type="ECO:0000256" key="6">
    <source>
        <dbReference type="RuleBase" id="RU003330"/>
    </source>
</evidence>
<feature type="binding site" evidence="5">
    <location>
        <position position="144"/>
    </location>
    <ligand>
        <name>AMP</name>
        <dbReference type="ChEBI" id="CHEBI:456215"/>
    </ligand>
</feature>
<dbReference type="PRINTS" id="PR00094">
    <property type="entry name" value="ADENYLTKNASE"/>
</dbReference>
<dbReference type="HAMAP" id="MF_00235">
    <property type="entry name" value="Adenylate_kinase_Adk"/>
    <property type="match status" value="1"/>
</dbReference>
<comment type="pathway">
    <text evidence="5">Purine metabolism; AMP biosynthesis via salvage pathway; AMP from ADP: step 1/1.</text>
</comment>
<comment type="caution">
    <text evidence="5">Lacks conserved residue(s) required for the propagation of feature annotation.</text>
</comment>
<dbReference type="PANTHER" id="PTHR23359">
    <property type="entry name" value="NUCLEOTIDE KINASE"/>
    <property type="match status" value="1"/>
</dbReference>
<dbReference type="InterPro" id="IPR000850">
    <property type="entry name" value="Adenylat/UMP-CMP_kin"/>
</dbReference>
<reference evidence="8 9" key="1">
    <citation type="journal article" date="2016" name="Nat. Commun.">
        <title>Thousands of microbial genomes shed light on interconnected biogeochemical processes in an aquifer system.</title>
        <authorList>
            <person name="Anantharaman K."/>
            <person name="Brown C.T."/>
            <person name="Hug L.A."/>
            <person name="Sharon I."/>
            <person name="Castelle C.J."/>
            <person name="Probst A.J."/>
            <person name="Thomas B.C."/>
            <person name="Singh A."/>
            <person name="Wilkins M.J."/>
            <person name="Karaoz U."/>
            <person name="Brodie E.L."/>
            <person name="Williams K.H."/>
            <person name="Hubbard S.S."/>
            <person name="Banfield J.F."/>
        </authorList>
    </citation>
    <scope>NUCLEOTIDE SEQUENCE [LARGE SCALE GENOMIC DNA]</scope>
</reference>
<accession>A0A1F6DK04</accession>
<feature type="region of interest" description="NMP" evidence="5">
    <location>
        <begin position="33"/>
        <end position="62"/>
    </location>
</feature>
<proteinExistence type="inferred from homology"/>
<comment type="domain">
    <text evidence="5">Consists of three domains, a large central CORE domain and two small peripheral domains, NMPbind and LID, which undergo movements during catalysis. The LID domain closes over the site of phosphoryl transfer upon ATP binding. Assembling and dissambling the active center during each catalytic cycle provides an effective means to prevent ATP hydrolysis.</text>
</comment>
<dbReference type="GO" id="GO:0005737">
    <property type="term" value="C:cytoplasm"/>
    <property type="evidence" value="ECO:0007669"/>
    <property type="project" value="UniProtKB-SubCell"/>
</dbReference>
<feature type="binding site" evidence="5">
    <location>
        <position position="135"/>
    </location>
    <ligand>
        <name>AMP</name>
        <dbReference type="ChEBI" id="CHEBI:456215"/>
    </ligand>
</feature>
<dbReference type="Proteomes" id="UP000178532">
    <property type="component" value="Unassembled WGS sequence"/>
</dbReference>
<dbReference type="Pfam" id="PF00406">
    <property type="entry name" value="ADK"/>
    <property type="match status" value="1"/>
</dbReference>
<feature type="binding site" evidence="5">
    <location>
        <position position="39"/>
    </location>
    <ligand>
        <name>AMP</name>
        <dbReference type="ChEBI" id="CHEBI:456215"/>
    </ligand>
</feature>
<dbReference type="GO" id="GO:0004017">
    <property type="term" value="F:AMP kinase activity"/>
    <property type="evidence" value="ECO:0007669"/>
    <property type="project" value="UniProtKB-UniRule"/>
</dbReference>
<evidence type="ECO:0000256" key="4">
    <source>
        <dbReference type="ARBA" id="ARBA00022777"/>
    </source>
</evidence>
<evidence type="ECO:0000256" key="5">
    <source>
        <dbReference type="HAMAP-Rule" id="MF_00235"/>
    </source>
</evidence>
<comment type="subunit">
    <text evidence="5 7">Monomer.</text>
</comment>
<evidence type="ECO:0000313" key="8">
    <source>
        <dbReference type="EMBL" id="OGG61755.1"/>
    </source>
</evidence>
<dbReference type="EMBL" id="MFLI01000017">
    <property type="protein sequence ID" value="OGG61755.1"/>
    <property type="molecule type" value="Genomic_DNA"/>
</dbReference>
<feature type="binding site" evidence="5">
    <location>
        <position position="172"/>
    </location>
    <ligand>
        <name>ATP</name>
        <dbReference type="ChEBI" id="CHEBI:30616"/>
    </ligand>
</feature>
<comment type="catalytic activity">
    <reaction evidence="5 7">
        <text>AMP + ATP = 2 ADP</text>
        <dbReference type="Rhea" id="RHEA:12973"/>
        <dbReference type="ChEBI" id="CHEBI:30616"/>
        <dbReference type="ChEBI" id="CHEBI:456215"/>
        <dbReference type="ChEBI" id="CHEBI:456216"/>
        <dbReference type="EC" id="2.7.4.3"/>
    </reaction>
</comment>
<evidence type="ECO:0000256" key="1">
    <source>
        <dbReference type="ARBA" id="ARBA00022679"/>
    </source>
</evidence>
<comment type="subcellular location">
    <subcellularLocation>
        <location evidence="5 7">Cytoplasm</location>
    </subcellularLocation>
</comment>
<sequence>METRTIFFIGKPGCGKGDQTRLLSEKTGWPIFASGDLFRAIAQENTPVGKKVKEENYAGILQPYWFAMYLFLTTLFSIPEGGSAIFDGFNRKLPEAELVIDAMKWLNRPFTVLHLKVSDEEIKNRLALRKEKEGRADDAFVDRRLEEYREYTEPCIELFRKAGVLIEIDGEREREPIAADIRKALSLE</sequence>
<keyword evidence="5 7" id="KW-0067">ATP-binding</keyword>
<keyword evidence="5" id="KW-0963">Cytoplasm</keyword>
<evidence type="ECO:0000256" key="3">
    <source>
        <dbReference type="ARBA" id="ARBA00022741"/>
    </source>
</evidence>
<keyword evidence="1 5" id="KW-0808">Transferase</keyword>
<dbReference type="STRING" id="1798495.A3C19_00690"/>
<dbReference type="GO" id="GO:0005524">
    <property type="term" value="F:ATP binding"/>
    <property type="evidence" value="ECO:0007669"/>
    <property type="project" value="UniProtKB-UniRule"/>
</dbReference>
<dbReference type="CDD" id="cd01428">
    <property type="entry name" value="ADK"/>
    <property type="match status" value="1"/>
</dbReference>
<dbReference type="SUPFAM" id="SSF52540">
    <property type="entry name" value="P-loop containing nucleoside triphosphate hydrolases"/>
    <property type="match status" value="1"/>
</dbReference>
<feature type="binding site" evidence="5">
    <location>
        <position position="34"/>
    </location>
    <ligand>
        <name>AMP</name>
        <dbReference type="ChEBI" id="CHEBI:456215"/>
    </ligand>
</feature>
<gene>
    <name evidence="5" type="primary">adk</name>
    <name evidence="8" type="ORF">A3C19_00690</name>
</gene>
<comment type="function">
    <text evidence="5">Catalyzes the reversible transfer of the terminal phosphate group between ATP and AMP. Plays an important role in cellular energy homeostasis and in adenine nucleotide metabolism.</text>
</comment>
<dbReference type="UniPathway" id="UPA00588">
    <property type="reaction ID" value="UER00649"/>
</dbReference>
<dbReference type="AlphaFoldDB" id="A0A1F6DK04"/>
<dbReference type="Gene3D" id="3.40.50.300">
    <property type="entry name" value="P-loop containing nucleotide triphosphate hydrolases"/>
    <property type="match status" value="1"/>
</dbReference>
<evidence type="ECO:0000256" key="2">
    <source>
        <dbReference type="ARBA" id="ARBA00022727"/>
    </source>
</evidence>